<name>A0A9W4WWU4_9GLOM</name>
<protein>
    <submittedName>
        <fullName evidence="1">14019_t:CDS:1</fullName>
    </submittedName>
</protein>
<reference evidence="1" key="1">
    <citation type="submission" date="2022-08" db="EMBL/GenBank/DDBJ databases">
        <authorList>
            <person name="Kallberg Y."/>
            <person name="Tangrot J."/>
            <person name="Rosling A."/>
        </authorList>
    </citation>
    <scope>NUCLEOTIDE SEQUENCE</scope>
    <source>
        <strain evidence="1">Wild A</strain>
    </source>
</reference>
<dbReference type="AlphaFoldDB" id="A0A9W4WWU4"/>
<keyword evidence="2" id="KW-1185">Reference proteome</keyword>
<organism evidence="1 2">
    <name type="scientific">Funneliformis geosporum</name>
    <dbReference type="NCBI Taxonomy" id="1117311"/>
    <lineage>
        <taxon>Eukaryota</taxon>
        <taxon>Fungi</taxon>
        <taxon>Fungi incertae sedis</taxon>
        <taxon>Mucoromycota</taxon>
        <taxon>Glomeromycotina</taxon>
        <taxon>Glomeromycetes</taxon>
        <taxon>Glomerales</taxon>
        <taxon>Glomeraceae</taxon>
        <taxon>Funneliformis</taxon>
    </lineage>
</organism>
<feature type="non-terminal residue" evidence="1">
    <location>
        <position position="1"/>
    </location>
</feature>
<evidence type="ECO:0000313" key="2">
    <source>
        <dbReference type="Proteomes" id="UP001153678"/>
    </source>
</evidence>
<comment type="caution">
    <text evidence="1">The sequence shown here is derived from an EMBL/GenBank/DDBJ whole genome shotgun (WGS) entry which is preliminary data.</text>
</comment>
<accession>A0A9W4WWU4</accession>
<sequence>EFPLFFWDDGRFDYETKLKIQELVAGDYIVVRAQKRTNPRDGREIYHVLKFEDSPDKGDNSEIF</sequence>
<dbReference type="Proteomes" id="UP001153678">
    <property type="component" value="Unassembled WGS sequence"/>
</dbReference>
<gene>
    <name evidence="1" type="ORF">FWILDA_LOCUS15154</name>
</gene>
<dbReference type="EMBL" id="CAMKVN010007543">
    <property type="protein sequence ID" value="CAI2191605.1"/>
    <property type="molecule type" value="Genomic_DNA"/>
</dbReference>
<evidence type="ECO:0000313" key="1">
    <source>
        <dbReference type="EMBL" id="CAI2191605.1"/>
    </source>
</evidence>
<proteinExistence type="predicted"/>